<gene>
    <name evidence="3" type="ORF">M4486_10495</name>
</gene>
<dbReference type="Gene3D" id="2.60.40.1180">
    <property type="entry name" value="Golgi alpha-mannosidase II"/>
    <property type="match status" value="1"/>
</dbReference>
<dbReference type="Gene3D" id="3.20.20.80">
    <property type="entry name" value="Glycosidases"/>
    <property type="match status" value="1"/>
</dbReference>
<evidence type="ECO:0000313" key="4">
    <source>
        <dbReference type="Proteomes" id="UP001055868"/>
    </source>
</evidence>
<reference evidence="3" key="1">
    <citation type="submission" date="2022-05" db="EMBL/GenBank/DDBJ databases">
        <title>Genomic analysis of Brachybacterium sp. CBA3104.</title>
        <authorList>
            <person name="Roh S.W."/>
            <person name="Kim Y.B."/>
            <person name="Kim Y."/>
        </authorList>
    </citation>
    <scope>NUCLEOTIDE SEQUENCE</scope>
    <source>
        <strain evidence="3">CBA3104</strain>
    </source>
</reference>
<organism evidence="3 4">
    <name type="scientific">Brachybacterium kimchii</name>
    <dbReference type="NCBI Taxonomy" id="2942909"/>
    <lineage>
        <taxon>Bacteria</taxon>
        <taxon>Bacillati</taxon>
        <taxon>Actinomycetota</taxon>
        <taxon>Actinomycetes</taxon>
        <taxon>Micrococcales</taxon>
        <taxon>Dermabacteraceae</taxon>
        <taxon>Brachybacterium</taxon>
    </lineage>
</organism>
<name>A0ABY4N0J8_9MICO</name>
<evidence type="ECO:0008006" key="5">
    <source>
        <dbReference type="Google" id="ProtNLM"/>
    </source>
</evidence>
<sequence length="560" mass="59077">MPPSPHGPRQTDTSSAARSRRPSFRTVALIGTVILALVVALVVIPRLNGPRQRSADTRATSAPPDPASQRIAAGFDPSPGKFTLPDAETLTDDSISASLALDSGAARFGGGIGLSFEATELASPVWDSKESNIDEMLSALSKPVLRFGGNSVDRRVWWTSSDEPAPSWARATVTPEDLDRLAETLETTDSRVTLGVDLGHDDPDRAADMVAHARKAFGDRLLAVSVGNEPNGFFHKNQPQLAMRDSSWGTDDYQRELEDYDHAIQSNSPGTPMAGPGAYDAAWMRAFAQSQVNDKAALTMHWYPLWDCEGPASSIANPTLEDLTSPKLRAQARKIIGLGENVAHESDLPFWLEETGPTSCPGTNETSRTHAQALWTSDFTLTAAESGASQVAFHSTLQACKGGAPMSPLCAQGPKDDPGEIFQGRTSYLSLMQLGWIPEGKVLTPSASGDGRVMVHGVLADDGTLTLVIVDMRAPSSAAEPVPVRVSAPRSLSGDAPKTWHPAEGSTLSGNTLDADYSALGAPAPVGDKLAGLTLGRGTPLTLASAAGTTTVLTLTPDTE</sequence>
<evidence type="ECO:0000313" key="3">
    <source>
        <dbReference type="EMBL" id="UQN28083.1"/>
    </source>
</evidence>
<protein>
    <recommendedName>
        <fullName evidence="5">Beta-glucuronidase C-terminal domain-containing protein</fullName>
    </recommendedName>
</protein>
<dbReference type="PANTHER" id="PTHR36183:SF2">
    <property type="entry name" value="BETA-GLUCURONIDASE C-TERMINAL DOMAIN-CONTAINING PROTEIN"/>
    <property type="match status" value="1"/>
</dbReference>
<feature type="region of interest" description="Disordered" evidence="1">
    <location>
        <begin position="51"/>
        <end position="79"/>
    </location>
</feature>
<dbReference type="PANTHER" id="PTHR36183">
    <property type="entry name" value="BETA-GLUCURONIDASE"/>
    <property type="match status" value="1"/>
</dbReference>
<dbReference type="InterPro" id="IPR052974">
    <property type="entry name" value="GH79_Enzymes"/>
</dbReference>
<dbReference type="Proteomes" id="UP001055868">
    <property type="component" value="Chromosome"/>
</dbReference>
<dbReference type="InterPro" id="IPR013780">
    <property type="entry name" value="Glyco_hydro_b"/>
</dbReference>
<dbReference type="RefSeq" id="WP_249477049.1">
    <property type="nucleotide sequence ID" value="NZ_CP097218.1"/>
</dbReference>
<accession>A0ABY4N0J8</accession>
<feature type="region of interest" description="Disordered" evidence="1">
    <location>
        <begin position="1"/>
        <end position="21"/>
    </location>
</feature>
<dbReference type="SUPFAM" id="SSF51445">
    <property type="entry name" value="(Trans)glycosidases"/>
    <property type="match status" value="1"/>
</dbReference>
<keyword evidence="2" id="KW-1133">Transmembrane helix</keyword>
<proteinExistence type="predicted"/>
<evidence type="ECO:0000256" key="2">
    <source>
        <dbReference type="SAM" id="Phobius"/>
    </source>
</evidence>
<evidence type="ECO:0000256" key="1">
    <source>
        <dbReference type="SAM" id="MobiDB-lite"/>
    </source>
</evidence>
<dbReference type="InterPro" id="IPR017853">
    <property type="entry name" value="GH"/>
</dbReference>
<feature type="region of interest" description="Disordered" evidence="1">
    <location>
        <begin position="486"/>
        <end position="507"/>
    </location>
</feature>
<keyword evidence="4" id="KW-1185">Reference proteome</keyword>
<feature type="transmembrane region" description="Helical" evidence="2">
    <location>
        <begin position="24"/>
        <end position="44"/>
    </location>
</feature>
<keyword evidence="2" id="KW-0812">Transmembrane</keyword>
<keyword evidence="2" id="KW-0472">Membrane</keyword>
<dbReference type="EMBL" id="CP097218">
    <property type="protein sequence ID" value="UQN28083.1"/>
    <property type="molecule type" value="Genomic_DNA"/>
</dbReference>